<evidence type="ECO:0000256" key="2">
    <source>
        <dbReference type="SAM" id="MobiDB-lite"/>
    </source>
</evidence>
<feature type="coiled-coil region" evidence="1">
    <location>
        <begin position="229"/>
        <end position="283"/>
    </location>
</feature>
<keyword evidence="1" id="KW-0175">Coiled coil</keyword>
<organism evidence="3 4">
    <name type="scientific">Sistotremastrum niveocremeum HHB9708</name>
    <dbReference type="NCBI Taxonomy" id="1314777"/>
    <lineage>
        <taxon>Eukaryota</taxon>
        <taxon>Fungi</taxon>
        <taxon>Dikarya</taxon>
        <taxon>Basidiomycota</taxon>
        <taxon>Agaricomycotina</taxon>
        <taxon>Agaricomycetes</taxon>
        <taxon>Sistotremastrales</taxon>
        <taxon>Sistotremastraceae</taxon>
        <taxon>Sertulicium</taxon>
        <taxon>Sertulicium niveocremeum</taxon>
    </lineage>
</organism>
<feature type="region of interest" description="Disordered" evidence="2">
    <location>
        <begin position="283"/>
        <end position="431"/>
    </location>
</feature>
<name>A0A164UEW0_9AGAM</name>
<feature type="region of interest" description="Disordered" evidence="2">
    <location>
        <begin position="1"/>
        <end position="59"/>
    </location>
</feature>
<reference evidence="3 4" key="1">
    <citation type="journal article" date="2016" name="Mol. Biol. Evol.">
        <title>Comparative Genomics of Early-Diverging Mushroom-Forming Fungi Provides Insights into the Origins of Lignocellulose Decay Capabilities.</title>
        <authorList>
            <person name="Nagy L.G."/>
            <person name="Riley R."/>
            <person name="Tritt A."/>
            <person name="Adam C."/>
            <person name="Daum C."/>
            <person name="Floudas D."/>
            <person name="Sun H."/>
            <person name="Yadav J.S."/>
            <person name="Pangilinan J."/>
            <person name="Larsson K.H."/>
            <person name="Matsuura K."/>
            <person name="Barry K."/>
            <person name="Labutti K."/>
            <person name="Kuo R."/>
            <person name="Ohm R.A."/>
            <person name="Bhattacharya S.S."/>
            <person name="Shirouzu T."/>
            <person name="Yoshinaga Y."/>
            <person name="Martin F.M."/>
            <person name="Grigoriev I.V."/>
            <person name="Hibbett D.S."/>
        </authorList>
    </citation>
    <scope>NUCLEOTIDE SEQUENCE [LARGE SCALE GENOMIC DNA]</scope>
    <source>
        <strain evidence="3 4">HHB9708</strain>
    </source>
</reference>
<evidence type="ECO:0000313" key="3">
    <source>
        <dbReference type="EMBL" id="KZS93170.1"/>
    </source>
</evidence>
<dbReference type="EMBL" id="KV419408">
    <property type="protein sequence ID" value="KZS93170.1"/>
    <property type="molecule type" value="Genomic_DNA"/>
</dbReference>
<sequence length="651" mass="71728">MLTMLCRITRKSSRTTAEEPEAGPSRRTSSLRRSSRPIPEVVITSRRSSRTQLEVGEPKSTLAVRKSKLTQAVLGVGRPKAAGGSGARYVTRGSGNQKKIKELPQTEEIIAEEDEDFNMRASNAPLDHTKVDTSVALGEPAAPPTPAATPQEQTNAGHSPRDGNENALVARIANLEALARNIPQNGNVRQIQADIASLTASNSSLTTQIAHLMTFQGDILTSRSHHAQILSLQAEMASLRAELSNQNEMRTQMQALQQQLNQMQSQLSRVRELEREVARLQQLAGEVDRPRSTAPPETPVAKQLTPAVEDPEHRNLYSVPRVLGKRTRDADDSSFSELSPVEDASHSNLQPSRATSTERDIQPLRSPRKKPRRLDSLDSPFQESNLQEQERLAVPDTQSPRSESSRVFNQTQTQSNGREAGDNDRIPPSPLRHFRRLTDALTPIIEGEEEDNSQQISKYVNALFGAPSSSDSNAASVNAIVHQLEKQPIRTSWSSSNLNMLGAPPPGAKLDFLSHQPNPLPFSLHVQQPSYIGHPPIIIRNGRIERNDLMPVPESSQTDSPHTQTGETFKFGRVDPFAPEANRSQSEDESPVGINPAQLLVNGGSFNFDQEETLPASRTMFGTELDVDTRFGEFGIEGLQQEFWKAPGFQF</sequence>
<dbReference type="Proteomes" id="UP000076722">
    <property type="component" value="Unassembled WGS sequence"/>
</dbReference>
<gene>
    <name evidence="3" type="ORF">SISNIDRAFT_102931</name>
</gene>
<evidence type="ECO:0000313" key="4">
    <source>
        <dbReference type="Proteomes" id="UP000076722"/>
    </source>
</evidence>
<feature type="region of interest" description="Disordered" evidence="2">
    <location>
        <begin position="136"/>
        <end position="164"/>
    </location>
</feature>
<feature type="compositionally biased region" description="Polar residues" evidence="2">
    <location>
        <begin position="396"/>
        <end position="417"/>
    </location>
</feature>
<dbReference type="AlphaFoldDB" id="A0A164UEW0"/>
<keyword evidence="4" id="KW-1185">Reference proteome</keyword>
<dbReference type="STRING" id="1314777.A0A164UEW0"/>
<evidence type="ECO:0000256" key="1">
    <source>
        <dbReference type="SAM" id="Coils"/>
    </source>
</evidence>
<feature type="compositionally biased region" description="Polar residues" evidence="2">
    <location>
        <begin position="554"/>
        <end position="567"/>
    </location>
</feature>
<protein>
    <submittedName>
        <fullName evidence="3">Uncharacterized protein</fullName>
    </submittedName>
</protein>
<proteinExistence type="predicted"/>
<accession>A0A164UEW0</accession>
<feature type="compositionally biased region" description="Polar residues" evidence="2">
    <location>
        <begin position="346"/>
        <end position="355"/>
    </location>
</feature>
<dbReference type="OrthoDB" id="3258416at2759"/>
<feature type="region of interest" description="Disordered" evidence="2">
    <location>
        <begin position="551"/>
        <end position="571"/>
    </location>
</feature>